<proteinExistence type="predicted"/>
<keyword evidence="2" id="KW-1003">Cell membrane</keyword>
<feature type="transmembrane region" description="Helical" evidence="6">
    <location>
        <begin position="64"/>
        <end position="82"/>
    </location>
</feature>
<evidence type="ECO:0000256" key="1">
    <source>
        <dbReference type="ARBA" id="ARBA00004651"/>
    </source>
</evidence>
<dbReference type="PANTHER" id="PTHR33931">
    <property type="entry name" value="HOLIN-LIKE PROTEIN CIDA-RELATED"/>
    <property type="match status" value="1"/>
</dbReference>
<keyword evidence="5 6" id="KW-0472">Membrane</keyword>
<name>A0A6J6VD81_9ZZZZ</name>
<comment type="subcellular location">
    <subcellularLocation>
        <location evidence="1">Cell membrane</location>
        <topology evidence="1">Multi-pass membrane protein</topology>
    </subcellularLocation>
</comment>
<evidence type="ECO:0000256" key="3">
    <source>
        <dbReference type="ARBA" id="ARBA00022692"/>
    </source>
</evidence>
<evidence type="ECO:0000256" key="2">
    <source>
        <dbReference type="ARBA" id="ARBA00022475"/>
    </source>
</evidence>
<keyword evidence="4 6" id="KW-1133">Transmembrane helix</keyword>
<sequence>MRVVSGLTWLLGCQLVGEVVVHALDAPVPGPVVGMVVLLLVLLVRHPPEGSSVHQAADALLPHLQLLFVPAGVGVVVYGAVLRQDGPAILVALVVSWLLGLAAVGWTAQLLTRERAG</sequence>
<dbReference type="AlphaFoldDB" id="A0A6J6VD81"/>
<dbReference type="EMBL" id="CAEZYQ010000042">
    <property type="protein sequence ID" value="CAB4768893.1"/>
    <property type="molecule type" value="Genomic_DNA"/>
</dbReference>
<organism evidence="7">
    <name type="scientific">freshwater metagenome</name>
    <dbReference type="NCBI Taxonomy" id="449393"/>
    <lineage>
        <taxon>unclassified sequences</taxon>
        <taxon>metagenomes</taxon>
        <taxon>ecological metagenomes</taxon>
    </lineage>
</organism>
<gene>
    <name evidence="7" type="ORF">UFOPK2761_03269</name>
</gene>
<feature type="transmembrane region" description="Helical" evidence="6">
    <location>
        <begin position="27"/>
        <end position="44"/>
    </location>
</feature>
<protein>
    <submittedName>
        <fullName evidence="7">Unannotated protein</fullName>
    </submittedName>
</protein>
<keyword evidence="3 6" id="KW-0812">Transmembrane</keyword>
<evidence type="ECO:0000256" key="5">
    <source>
        <dbReference type="ARBA" id="ARBA00023136"/>
    </source>
</evidence>
<dbReference type="InterPro" id="IPR005538">
    <property type="entry name" value="LrgA/CidA"/>
</dbReference>
<evidence type="ECO:0000256" key="4">
    <source>
        <dbReference type="ARBA" id="ARBA00022989"/>
    </source>
</evidence>
<accession>A0A6J6VD81</accession>
<evidence type="ECO:0000256" key="6">
    <source>
        <dbReference type="SAM" id="Phobius"/>
    </source>
</evidence>
<dbReference type="Pfam" id="PF03788">
    <property type="entry name" value="LrgA"/>
    <property type="match status" value="1"/>
</dbReference>
<evidence type="ECO:0000313" key="7">
    <source>
        <dbReference type="EMBL" id="CAB4768893.1"/>
    </source>
</evidence>
<dbReference type="GO" id="GO:0005886">
    <property type="term" value="C:plasma membrane"/>
    <property type="evidence" value="ECO:0007669"/>
    <property type="project" value="UniProtKB-SubCell"/>
</dbReference>
<reference evidence="7" key="1">
    <citation type="submission" date="2020-05" db="EMBL/GenBank/DDBJ databases">
        <authorList>
            <person name="Chiriac C."/>
            <person name="Salcher M."/>
            <person name="Ghai R."/>
            <person name="Kavagutti S V."/>
        </authorList>
    </citation>
    <scope>NUCLEOTIDE SEQUENCE</scope>
</reference>
<feature type="transmembrane region" description="Helical" evidence="6">
    <location>
        <begin position="88"/>
        <end position="111"/>
    </location>
</feature>
<dbReference type="PANTHER" id="PTHR33931:SF2">
    <property type="entry name" value="HOLIN-LIKE PROTEIN CIDA"/>
    <property type="match status" value="1"/>
</dbReference>